<keyword evidence="1" id="KW-0472">Membrane</keyword>
<keyword evidence="1" id="KW-1133">Transmembrane helix</keyword>
<proteinExistence type="predicted"/>
<keyword evidence="1" id="KW-0812">Transmembrane</keyword>
<dbReference type="RefSeq" id="WP_089556511.1">
    <property type="nucleotide sequence ID" value="NZ_CP022474.1"/>
</dbReference>
<organism evidence="2 3">
    <name type="scientific">Latilactobacillus curvatus</name>
    <name type="common">Lactobacillus curvatus</name>
    <dbReference type="NCBI Taxonomy" id="28038"/>
    <lineage>
        <taxon>Bacteria</taxon>
        <taxon>Bacillati</taxon>
        <taxon>Bacillota</taxon>
        <taxon>Bacilli</taxon>
        <taxon>Lactobacillales</taxon>
        <taxon>Lactobacillaceae</taxon>
        <taxon>Latilactobacillus</taxon>
    </lineage>
</organism>
<dbReference type="Proteomes" id="UP000199749">
    <property type="component" value="Chromosome"/>
</dbReference>
<dbReference type="AlphaFoldDB" id="A0AAC9UNP7"/>
<evidence type="ECO:0000313" key="3">
    <source>
        <dbReference type="Proteomes" id="UP000199749"/>
    </source>
</evidence>
<evidence type="ECO:0000256" key="1">
    <source>
        <dbReference type="SAM" id="Phobius"/>
    </source>
</evidence>
<gene>
    <name evidence="2" type="ORF">CG419_03810</name>
</gene>
<feature type="transmembrane region" description="Helical" evidence="1">
    <location>
        <begin position="12"/>
        <end position="37"/>
    </location>
</feature>
<accession>A0AAC9UNP7</accession>
<name>A0AAC9UNP7_LATCU</name>
<sequence>MKSLDKVVLGVFVTSLFAIGFGPSMVIICAISGGYLIRSINTYSTKLFGEEEEDGLDVNDDDNLNTTGIDRH</sequence>
<dbReference type="EMBL" id="CP022474">
    <property type="protein sequence ID" value="ASN59801.1"/>
    <property type="molecule type" value="Genomic_DNA"/>
</dbReference>
<reference evidence="2 3" key="1">
    <citation type="submission" date="2017-07" db="EMBL/GenBank/DDBJ databases">
        <title>Lactobacillus curvatus MRS6 whole genome.</title>
        <authorList>
            <person name="Jans C."/>
            <person name="Lagler S."/>
            <person name="Lacroix C."/>
            <person name="Meile L."/>
            <person name="Stevens M.J.A."/>
        </authorList>
    </citation>
    <scope>NUCLEOTIDE SEQUENCE [LARGE SCALE GENOMIC DNA]</scope>
    <source>
        <strain evidence="2 3">MRS6</strain>
    </source>
</reference>
<evidence type="ECO:0000313" key="2">
    <source>
        <dbReference type="EMBL" id="ASN59801.1"/>
    </source>
</evidence>
<protein>
    <submittedName>
        <fullName evidence="2">Uncharacterized protein</fullName>
    </submittedName>
</protein>